<accession>E1X288</accession>
<dbReference type="GO" id="GO:0072344">
    <property type="term" value="P:rescue of stalled ribosome"/>
    <property type="evidence" value="ECO:0007669"/>
    <property type="project" value="UniProtKB-UniRule"/>
</dbReference>
<feature type="domain" description="Smr" evidence="9">
    <location>
        <begin position="716"/>
        <end position="787"/>
    </location>
</feature>
<dbReference type="HOGENOM" id="CLU_011252_2_1_7"/>
<comment type="function">
    <text evidence="7">Endonuclease that is involved in the suppression of homologous recombination and thus may have a key role in the control of bacterial genetic diversity.</text>
</comment>
<dbReference type="InterPro" id="IPR002625">
    <property type="entry name" value="Smr_dom"/>
</dbReference>
<organism evidence="10 11">
    <name type="scientific">Halobacteriovorax marinus (strain ATCC BAA-682 / DSM 15412 / SJ)</name>
    <name type="common">Bacteriovorax marinus</name>
    <dbReference type="NCBI Taxonomy" id="862908"/>
    <lineage>
        <taxon>Bacteria</taxon>
        <taxon>Pseudomonadati</taxon>
        <taxon>Bdellovibrionota</taxon>
        <taxon>Bacteriovoracia</taxon>
        <taxon>Bacteriovoracales</taxon>
        <taxon>Halobacteriovoraceae</taxon>
        <taxon>Halobacteriovorax</taxon>
    </lineage>
</organism>
<keyword evidence="5 7" id="KW-0694">RNA-binding</keyword>
<evidence type="ECO:0000313" key="10">
    <source>
        <dbReference type="EMBL" id="CBW25044.1"/>
    </source>
</evidence>
<dbReference type="SUPFAM" id="SSF52540">
    <property type="entry name" value="P-loop containing nucleoside triphosphate hydrolases"/>
    <property type="match status" value="1"/>
</dbReference>
<dbReference type="SMART" id="SM00463">
    <property type="entry name" value="SMR"/>
    <property type="match status" value="1"/>
</dbReference>
<dbReference type="GO" id="GO:0004519">
    <property type="term" value="F:endonuclease activity"/>
    <property type="evidence" value="ECO:0007669"/>
    <property type="project" value="UniProtKB-UniRule"/>
</dbReference>
<reference evidence="11" key="1">
    <citation type="journal article" date="2013" name="ISME J.">
        <title>A small predatory core genome in the divergent marine Bacteriovorax marinus SJ and the terrestrial Bdellovibrio bacteriovorus.</title>
        <authorList>
            <person name="Crossman L.C."/>
            <person name="Chen H."/>
            <person name="Cerdeno-Tarraga A.M."/>
            <person name="Brooks K."/>
            <person name="Quail M.A."/>
            <person name="Pineiro S.A."/>
            <person name="Hobley L."/>
            <person name="Sockett R.E."/>
            <person name="Bentley S.D."/>
            <person name="Parkhill J."/>
            <person name="Williams H.N."/>
            <person name="Stine O.C."/>
        </authorList>
    </citation>
    <scope>NUCLEOTIDE SEQUENCE [LARGE SCALE GENOMIC DNA]</scope>
    <source>
        <strain evidence="11">ATCC BAA-682 / DSM 15412 / SJ</strain>
    </source>
</reference>
<dbReference type="SUPFAM" id="SSF48334">
    <property type="entry name" value="DNA repair protein MutS, domain III"/>
    <property type="match status" value="1"/>
</dbReference>
<dbReference type="GO" id="GO:0140664">
    <property type="term" value="F:ATP-dependent DNA damage sensor activity"/>
    <property type="evidence" value="ECO:0007669"/>
    <property type="project" value="InterPro"/>
</dbReference>
<dbReference type="InterPro" id="IPR027417">
    <property type="entry name" value="P-loop_NTPase"/>
</dbReference>
<comment type="similarity">
    <text evidence="7">Belongs to the DNA mismatch repair MutS family. MutS2 subfamily.</text>
</comment>
<dbReference type="SUPFAM" id="SSF160443">
    <property type="entry name" value="SMR domain-like"/>
    <property type="match status" value="1"/>
</dbReference>
<dbReference type="InterPro" id="IPR000432">
    <property type="entry name" value="DNA_mismatch_repair_MutS_C"/>
</dbReference>
<dbReference type="PIRSF" id="PIRSF005814">
    <property type="entry name" value="MutS_YshD"/>
    <property type="match status" value="1"/>
</dbReference>
<dbReference type="PATRIC" id="fig|862908.3.peg.101"/>
<dbReference type="STRING" id="862908.BMS_0105"/>
<evidence type="ECO:0000256" key="3">
    <source>
        <dbReference type="ARBA" id="ARBA00022801"/>
    </source>
</evidence>
<feature type="binding site" evidence="7">
    <location>
        <begin position="342"/>
        <end position="349"/>
    </location>
    <ligand>
        <name>ATP</name>
        <dbReference type="ChEBI" id="CHEBI:30616"/>
    </ligand>
</feature>
<evidence type="ECO:0000313" key="11">
    <source>
        <dbReference type="Proteomes" id="UP000008963"/>
    </source>
</evidence>
<keyword evidence="1 7" id="KW-0699">rRNA-binding</keyword>
<keyword evidence="7" id="KW-0255">Endonuclease</keyword>
<dbReference type="Gene3D" id="3.40.50.300">
    <property type="entry name" value="P-loop containing nucleotide triphosphate hydrolases"/>
    <property type="match status" value="1"/>
</dbReference>
<dbReference type="NCBIfam" id="TIGR01069">
    <property type="entry name" value="mutS2"/>
    <property type="match status" value="1"/>
</dbReference>
<dbReference type="InterPro" id="IPR036187">
    <property type="entry name" value="DNA_mismatch_repair_MutS_sf"/>
</dbReference>
<dbReference type="HAMAP" id="MF_00092">
    <property type="entry name" value="MutS2"/>
    <property type="match status" value="1"/>
</dbReference>
<dbReference type="Gene3D" id="3.30.1370.110">
    <property type="match status" value="1"/>
</dbReference>
<dbReference type="EMBL" id="FQ312005">
    <property type="protein sequence ID" value="CBW25044.1"/>
    <property type="molecule type" value="Genomic_DNA"/>
</dbReference>
<keyword evidence="7" id="KW-0540">Nuclease</keyword>
<dbReference type="GO" id="GO:0045910">
    <property type="term" value="P:negative regulation of DNA recombination"/>
    <property type="evidence" value="ECO:0007669"/>
    <property type="project" value="InterPro"/>
</dbReference>
<dbReference type="GO" id="GO:0019843">
    <property type="term" value="F:rRNA binding"/>
    <property type="evidence" value="ECO:0007669"/>
    <property type="project" value="UniProtKB-UniRule"/>
</dbReference>
<dbReference type="Pfam" id="PF01713">
    <property type="entry name" value="Smr"/>
    <property type="match status" value="1"/>
</dbReference>
<evidence type="ECO:0000259" key="9">
    <source>
        <dbReference type="PROSITE" id="PS50828"/>
    </source>
</evidence>
<dbReference type="PROSITE" id="PS50828">
    <property type="entry name" value="SMR"/>
    <property type="match status" value="1"/>
</dbReference>
<dbReference type="eggNOG" id="COG1193">
    <property type="taxonomic scope" value="Bacteria"/>
</dbReference>
<dbReference type="Proteomes" id="UP000008963">
    <property type="component" value="Chromosome"/>
</dbReference>
<dbReference type="GO" id="GO:0005524">
    <property type="term" value="F:ATP binding"/>
    <property type="evidence" value="ECO:0007669"/>
    <property type="project" value="UniProtKB-UniRule"/>
</dbReference>
<evidence type="ECO:0000256" key="6">
    <source>
        <dbReference type="ARBA" id="ARBA00023125"/>
    </source>
</evidence>
<evidence type="ECO:0000256" key="8">
    <source>
        <dbReference type="SAM" id="Coils"/>
    </source>
</evidence>
<name>E1X288_HALMS</name>
<dbReference type="Pfam" id="PF00488">
    <property type="entry name" value="MutS_V"/>
    <property type="match status" value="1"/>
</dbReference>
<proteinExistence type="inferred from homology"/>
<dbReference type="OrthoDB" id="9808166at2"/>
<dbReference type="SMART" id="SM00533">
    <property type="entry name" value="MUTSd"/>
    <property type="match status" value="1"/>
</dbReference>
<evidence type="ECO:0000256" key="2">
    <source>
        <dbReference type="ARBA" id="ARBA00022741"/>
    </source>
</evidence>
<dbReference type="PANTHER" id="PTHR11361">
    <property type="entry name" value="DNA MISMATCH REPAIR PROTEIN MUTS FAMILY MEMBER"/>
    <property type="match status" value="1"/>
</dbReference>
<dbReference type="SMART" id="SM00534">
    <property type="entry name" value="MUTSac"/>
    <property type="match status" value="1"/>
</dbReference>
<keyword evidence="4 7" id="KW-0067">ATP-binding</keyword>
<dbReference type="InterPro" id="IPR005747">
    <property type="entry name" value="MutS2"/>
</dbReference>
<keyword evidence="3 7" id="KW-0378">Hydrolase</keyword>
<evidence type="ECO:0000256" key="4">
    <source>
        <dbReference type="ARBA" id="ARBA00022840"/>
    </source>
</evidence>
<comment type="subunit">
    <text evidence="7">Homodimer. Binds to stalled ribosomes, contacting rRNA.</text>
</comment>
<evidence type="ECO:0000256" key="5">
    <source>
        <dbReference type="ARBA" id="ARBA00022884"/>
    </source>
</evidence>
<evidence type="ECO:0000256" key="7">
    <source>
        <dbReference type="HAMAP-Rule" id="MF_00092"/>
    </source>
</evidence>
<keyword evidence="11" id="KW-1185">Reference proteome</keyword>
<keyword evidence="6 7" id="KW-0238">DNA-binding</keyword>
<dbReference type="AlphaFoldDB" id="E1X288"/>
<dbReference type="GO" id="GO:0016887">
    <property type="term" value="F:ATP hydrolysis activity"/>
    <property type="evidence" value="ECO:0007669"/>
    <property type="project" value="InterPro"/>
</dbReference>
<dbReference type="EC" id="3.6.4.-" evidence="7"/>
<evidence type="ECO:0000256" key="1">
    <source>
        <dbReference type="ARBA" id="ARBA00022730"/>
    </source>
</evidence>
<dbReference type="KEGG" id="bmx:BMS_0105"/>
<dbReference type="RefSeq" id="WP_014242833.1">
    <property type="nucleotide sequence ID" value="NC_016620.1"/>
</dbReference>
<dbReference type="InterPro" id="IPR036063">
    <property type="entry name" value="Smr_dom_sf"/>
</dbReference>
<gene>
    <name evidence="7" type="primary">mutS2</name>
    <name evidence="7" type="synonym">rqcU</name>
    <name evidence="10" type="ordered locus">BMS_0105</name>
</gene>
<keyword evidence="2 7" id="KW-0547">Nucleotide-binding</keyword>
<dbReference type="GO" id="GO:0043023">
    <property type="term" value="F:ribosomal large subunit binding"/>
    <property type="evidence" value="ECO:0007669"/>
    <property type="project" value="UniProtKB-UniRule"/>
</dbReference>
<dbReference type="GO" id="GO:0006298">
    <property type="term" value="P:mismatch repair"/>
    <property type="evidence" value="ECO:0007669"/>
    <property type="project" value="InterPro"/>
</dbReference>
<comment type="function">
    <text evidence="7">Acts as a ribosome collision sensor, splitting the ribosome into its 2 subunits. Detects stalled/collided 70S ribosomes which it binds and splits by an ATP-hydrolysis driven conformational change. Acts upstream of the ribosome quality control system (RQC), a ribosome-associated complex that mediates the extraction of incompletely synthesized nascent chains from stalled ribosomes and their subsequent degradation. Probably generates substrates for RQC.</text>
</comment>
<dbReference type="PANTHER" id="PTHR11361:SF14">
    <property type="entry name" value="DNA MISMATCH REPAIR PROTEIN MUTS, TYPE 2"/>
    <property type="match status" value="1"/>
</dbReference>
<dbReference type="GO" id="GO:0030983">
    <property type="term" value="F:mismatched DNA binding"/>
    <property type="evidence" value="ECO:0007669"/>
    <property type="project" value="InterPro"/>
</dbReference>
<sequence length="788" mass="90691">MALNLLDNNSSFLEYLDWDEILIKLSSHSYFQHTKDVVPRLLNYKPNQIINRDLTYLDLYNDDFESFNTSLGDIFSTLPRTDELEKHLASIEKDLVLDLSELNTICKLLEGYPSVERLFEHFNIDHNYPDQSIKSKIRNKFINKFRNLVSKDGSESLENHPQLSPLYRELRELEKGLRNSINISARKETYKKVLQHSEYDVINDRYVLAIRSDSYNSKLGVIIAKSSTGMTLFVEPYELREKSNQRIQIMAQIDAIINEICRNFCTTLLEFERAPLNELHYLYKIDLIKTKANFSAELGLKRPQLNESKEVYIKDFFHPLIENCVLNTLHLDPLTKGLIISGPNTGGKTVTLKSVTLCYLLAAMGLYVPAGECNIFLPDGIYYFSHDQQDLSSGLSSFASEAKNYLQLLDEISENSLIVVDEIFNSTSSEEASALAISFLEQIHSRSNSLVIISTHHQFFKTYIHASKEYISSHVGFDMETSKPTYKLNYGSPGSSMAFKIFDILAEKFGLSNTISSKAEHILDKKQLSYEQLLQELSQKKSELDKKLIENRQLNINLKNQKKSMDGLVLLEKERITSEYKKKLDKIISQAENLLVETKKGKIDSRKQFEKKVINLTDSIPDPKKQKFNERVKQTTAEKKISIDQLKENDYVFSPTFNKNLKIVSINQRKKEVQVLNGKMSLWMSIKNLTWPTNKQPPKQSIQVNFTKSVSGKLEIDGRGMRLDDFQRLVEDSIHELINGDIPFLNIIHGHGEGILKKWLRTFLKSYTEVYWQSEDGNDGATRLTLKN</sequence>
<feature type="coiled-coil region" evidence="8">
    <location>
        <begin position="523"/>
        <end position="564"/>
    </location>
</feature>
<dbReference type="InterPro" id="IPR007696">
    <property type="entry name" value="DNA_mismatch_repair_MutS_core"/>
</dbReference>
<protein>
    <recommendedName>
        <fullName evidence="7">Endonuclease MutS2</fullName>
        <ecNumber evidence="7">3.1.-.-</ecNumber>
    </recommendedName>
    <alternativeName>
        <fullName evidence="7">Ribosome-associated protein quality control-upstream factor</fullName>
        <shortName evidence="7">RQC-upstream factor</shortName>
        <shortName evidence="7">RqcU</shortName>
        <ecNumber evidence="7">3.6.4.-</ecNumber>
    </alternativeName>
</protein>
<keyword evidence="8" id="KW-0175">Coiled coil</keyword>
<dbReference type="InterPro" id="IPR045076">
    <property type="entry name" value="MutS"/>
</dbReference>
<dbReference type="EC" id="3.1.-.-" evidence="7"/>